<dbReference type="PANTHER" id="PTHR34107">
    <property type="entry name" value="SLL0198 PROTEIN-RELATED"/>
    <property type="match status" value="1"/>
</dbReference>
<feature type="region of interest" description="Disordered" evidence="1">
    <location>
        <begin position="1"/>
        <end position="30"/>
    </location>
</feature>
<dbReference type="EMBL" id="JAVRHT010000001">
    <property type="protein sequence ID" value="MDT0630190.1"/>
    <property type="molecule type" value="Genomic_DNA"/>
</dbReference>
<evidence type="ECO:0000259" key="2">
    <source>
        <dbReference type="Pfam" id="PF05685"/>
    </source>
</evidence>
<dbReference type="InterPro" id="IPR008538">
    <property type="entry name" value="Uma2"/>
</dbReference>
<dbReference type="CDD" id="cd06260">
    <property type="entry name" value="DUF820-like"/>
    <property type="match status" value="1"/>
</dbReference>
<dbReference type="SUPFAM" id="SSF52980">
    <property type="entry name" value="Restriction endonuclease-like"/>
    <property type="match status" value="1"/>
</dbReference>
<dbReference type="Gene3D" id="3.90.1570.10">
    <property type="entry name" value="tt1808, chain A"/>
    <property type="match status" value="1"/>
</dbReference>
<organism evidence="3 4">
    <name type="scientific">Rubrivirga litoralis</name>
    <dbReference type="NCBI Taxonomy" id="3075598"/>
    <lineage>
        <taxon>Bacteria</taxon>
        <taxon>Pseudomonadati</taxon>
        <taxon>Rhodothermota</taxon>
        <taxon>Rhodothermia</taxon>
        <taxon>Rhodothermales</taxon>
        <taxon>Rubricoccaceae</taxon>
        <taxon>Rubrivirga</taxon>
    </lineage>
</organism>
<dbReference type="InterPro" id="IPR011335">
    <property type="entry name" value="Restrct_endonuc-II-like"/>
</dbReference>
<reference evidence="3 4" key="1">
    <citation type="submission" date="2023-09" db="EMBL/GenBank/DDBJ databases">
        <authorList>
            <person name="Rey-Velasco X."/>
        </authorList>
    </citation>
    <scope>NUCLEOTIDE SEQUENCE [LARGE SCALE GENOMIC DNA]</scope>
    <source>
        <strain evidence="3 4">F394</strain>
    </source>
</reference>
<comment type="caution">
    <text evidence="3">The sequence shown here is derived from an EMBL/GenBank/DDBJ whole genome shotgun (WGS) entry which is preliminary data.</text>
</comment>
<accession>A0ABU3BLP0</accession>
<dbReference type="PANTHER" id="PTHR34107:SF4">
    <property type="entry name" value="SLL1222 PROTEIN"/>
    <property type="match status" value="1"/>
</dbReference>
<name>A0ABU3BLP0_9BACT</name>
<protein>
    <submittedName>
        <fullName evidence="3">Uma2 family endonuclease</fullName>
    </submittedName>
</protein>
<evidence type="ECO:0000256" key="1">
    <source>
        <dbReference type="SAM" id="MobiDB-lite"/>
    </source>
</evidence>
<keyword evidence="3" id="KW-0540">Nuclease</keyword>
<evidence type="ECO:0000313" key="3">
    <source>
        <dbReference type="EMBL" id="MDT0630190.1"/>
    </source>
</evidence>
<feature type="domain" description="Putative restriction endonuclease" evidence="2">
    <location>
        <begin position="51"/>
        <end position="163"/>
    </location>
</feature>
<dbReference type="Proteomes" id="UP001267426">
    <property type="component" value="Unassembled WGS sequence"/>
</dbReference>
<keyword evidence="3" id="KW-0255">Endonuclease</keyword>
<proteinExistence type="predicted"/>
<keyword evidence="4" id="KW-1185">Reference proteome</keyword>
<dbReference type="Pfam" id="PF05685">
    <property type="entry name" value="Uma2"/>
    <property type="match status" value="1"/>
</dbReference>
<dbReference type="RefSeq" id="WP_311661140.1">
    <property type="nucleotide sequence ID" value="NZ_JAVRHT010000001.1"/>
</dbReference>
<dbReference type="InterPro" id="IPR012296">
    <property type="entry name" value="Nuclease_put_TT1808"/>
</dbReference>
<dbReference type="GO" id="GO:0004519">
    <property type="term" value="F:endonuclease activity"/>
    <property type="evidence" value="ECO:0007669"/>
    <property type="project" value="UniProtKB-KW"/>
</dbReference>
<sequence length="184" mass="20260">MSATATPPRPAPLDSPREGGAGRPDGPMTWEDVCAHPALQDLPFKVEQDRYGRIVMSPPFARHARLQYKIARMLEDALGGVPATEAPVETRDGVKVPDVVWMSDEFAAEHAEATVYRVAPDVCVEVMSRSNSWAEMSEKVTLYLARGAQEVWVCEADGRLRFFGHEGERERSVLAPDAPVTVTL</sequence>
<keyword evidence="3" id="KW-0378">Hydrolase</keyword>
<gene>
    <name evidence="3" type="ORF">RM540_00380</name>
</gene>
<evidence type="ECO:0000313" key="4">
    <source>
        <dbReference type="Proteomes" id="UP001267426"/>
    </source>
</evidence>